<dbReference type="GO" id="GO:0016757">
    <property type="term" value="F:glycosyltransferase activity"/>
    <property type="evidence" value="ECO:0007669"/>
    <property type="project" value="UniProtKB-KW"/>
</dbReference>
<dbReference type="InterPro" id="IPR001173">
    <property type="entry name" value="Glyco_trans_2-like"/>
</dbReference>
<organism evidence="6 7">
    <name type="scientific">Candidatus Daviesbacteria bacterium GW2011_GWB1_41_5</name>
    <dbReference type="NCBI Taxonomy" id="1618429"/>
    <lineage>
        <taxon>Bacteria</taxon>
        <taxon>Candidatus Daviesiibacteriota</taxon>
    </lineage>
</organism>
<keyword evidence="4" id="KW-0472">Membrane</keyword>
<dbReference type="Gene3D" id="3.90.550.10">
    <property type="entry name" value="Spore Coat Polysaccharide Biosynthesis Protein SpsA, Chain A"/>
    <property type="match status" value="1"/>
</dbReference>
<keyword evidence="4" id="KW-0812">Transmembrane</keyword>
<keyword evidence="3 6" id="KW-0808">Transferase</keyword>
<reference evidence="6 7" key="1">
    <citation type="journal article" date="2015" name="Nature">
        <title>rRNA introns, odd ribosomes, and small enigmatic genomes across a large radiation of phyla.</title>
        <authorList>
            <person name="Brown C.T."/>
            <person name="Hug L.A."/>
            <person name="Thomas B.C."/>
            <person name="Sharon I."/>
            <person name="Castelle C.J."/>
            <person name="Singh A."/>
            <person name="Wilkins M.J."/>
            <person name="Williams K.H."/>
            <person name="Banfield J.F."/>
        </authorList>
    </citation>
    <scope>NUCLEOTIDE SEQUENCE [LARGE SCALE GENOMIC DNA]</scope>
</reference>
<dbReference type="Pfam" id="PF00535">
    <property type="entry name" value="Glycos_transf_2"/>
    <property type="match status" value="1"/>
</dbReference>
<dbReference type="AlphaFoldDB" id="A0A0G0WJE4"/>
<dbReference type="SUPFAM" id="SSF53448">
    <property type="entry name" value="Nucleotide-diphospho-sugar transferases"/>
    <property type="match status" value="1"/>
</dbReference>
<evidence type="ECO:0000313" key="6">
    <source>
        <dbReference type="EMBL" id="KKS13009.1"/>
    </source>
</evidence>
<keyword evidence="2" id="KW-0328">Glycosyltransferase</keyword>
<comment type="similarity">
    <text evidence="1">Belongs to the glycosyltransferase 2 family.</text>
</comment>
<dbReference type="PANTHER" id="PTHR43179:SF12">
    <property type="entry name" value="GALACTOFURANOSYLTRANSFERASE GLFT2"/>
    <property type="match status" value="1"/>
</dbReference>
<keyword evidence="4" id="KW-1133">Transmembrane helix</keyword>
<evidence type="ECO:0000256" key="4">
    <source>
        <dbReference type="SAM" id="Phobius"/>
    </source>
</evidence>
<dbReference type="CDD" id="cd04186">
    <property type="entry name" value="GT_2_like_c"/>
    <property type="match status" value="1"/>
</dbReference>
<evidence type="ECO:0000259" key="5">
    <source>
        <dbReference type="Pfam" id="PF00535"/>
    </source>
</evidence>
<feature type="domain" description="Glycosyltransferase 2-like" evidence="5">
    <location>
        <begin position="6"/>
        <end position="117"/>
    </location>
</feature>
<dbReference type="EMBL" id="LCBN01000034">
    <property type="protein sequence ID" value="KKS13009.1"/>
    <property type="molecule type" value="Genomic_DNA"/>
</dbReference>
<proteinExistence type="inferred from homology"/>
<name>A0A0G0WJE4_9BACT</name>
<feature type="transmembrane region" description="Helical" evidence="4">
    <location>
        <begin position="202"/>
        <end position="230"/>
    </location>
</feature>
<dbReference type="InterPro" id="IPR029044">
    <property type="entry name" value="Nucleotide-diphossugar_trans"/>
</dbReference>
<evidence type="ECO:0000256" key="2">
    <source>
        <dbReference type="ARBA" id="ARBA00022676"/>
    </source>
</evidence>
<dbReference type="PANTHER" id="PTHR43179">
    <property type="entry name" value="RHAMNOSYLTRANSFERASE WBBL"/>
    <property type="match status" value="1"/>
</dbReference>
<evidence type="ECO:0000313" key="7">
    <source>
        <dbReference type="Proteomes" id="UP000034753"/>
    </source>
</evidence>
<sequence length="288" mass="33442">MKPLVSVVILNWNGRAHLGKCLVSLGKATYKPFELIVVDNNSTDDSVFFIKQKFPHVRIIVNAINRGYSGGNNDGIAASRGKYICILNNDTEVEKHFLEPLVTAMEADRSVGCVQMLIRKSALDQIGIFDEDFFIYFEETDLCHRLWLSGYKVIYEPQSVIYHYEAVDTHKQMTNDFIMYLSYRNRIASFIKNLSCSSMLRLFPVLCVFYVISFALYPAAVFRAIMSTLWGLPKILKKRRAVQAQRKISDSVLFQTIWRDPPVLYYYYLFKSLKFYRHEPSLVEANRY</sequence>
<gene>
    <name evidence="6" type="ORF">UU67_C0034G0002</name>
</gene>
<protein>
    <submittedName>
        <fullName evidence="6">Glycosyl transferase family 2</fullName>
    </submittedName>
</protein>
<dbReference type="Proteomes" id="UP000034753">
    <property type="component" value="Unassembled WGS sequence"/>
</dbReference>
<accession>A0A0G0WJE4</accession>
<comment type="caution">
    <text evidence="6">The sequence shown here is derived from an EMBL/GenBank/DDBJ whole genome shotgun (WGS) entry which is preliminary data.</text>
</comment>
<evidence type="ECO:0000256" key="1">
    <source>
        <dbReference type="ARBA" id="ARBA00006739"/>
    </source>
</evidence>
<evidence type="ECO:0000256" key="3">
    <source>
        <dbReference type="ARBA" id="ARBA00022679"/>
    </source>
</evidence>